<keyword evidence="4" id="KW-1185">Reference proteome</keyword>
<evidence type="ECO:0000259" key="1">
    <source>
        <dbReference type="Pfam" id="PF17921"/>
    </source>
</evidence>
<dbReference type="OrthoDB" id="5984724at2759"/>
<dbReference type="SUPFAM" id="SSF53098">
    <property type="entry name" value="Ribonuclease H-like"/>
    <property type="match status" value="1"/>
</dbReference>
<feature type="domain" description="DUF5641" evidence="2">
    <location>
        <begin position="259"/>
        <end position="357"/>
    </location>
</feature>
<dbReference type="GO" id="GO:0003676">
    <property type="term" value="F:nucleic acid binding"/>
    <property type="evidence" value="ECO:0007669"/>
    <property type="project" value="InterPro"/>
</dbReference>
<dbReference type="InterPro" id="IPR036397">
    <property type="entry name" value="RNaseH_sf"/>
</dbReference>
<dbReference type="Gene3D" id="1.10.340.70">
    <property type="match status" value="1"/>
</dbReference>
<dbReference type="Pfam" id="PF17921">
    <property type="entry name" value="Integrase_H2C2"/>
    <property type="match status" value="1"/>
</dbReference>
<gene>
    <name evidence="3" type="ORF">PACLA_8A032653</name>
</gene>
<accession>A0A7D9HC92</accession>
<dbReference type="EMBL" id="CACRXK020000035">
    <property type="protein sequence ID" value="CAB3977200.1"/>
    <property type="molecule type" value="Genomic_DNA"/>
</dbReference>
<protein>
    <submittedName>
        <fullName evidence="3">Pro-Pol poly</fullName>
    </submittedName>
</protein>
<dbReference type="PANTHER" id="PTHR47331">
    <property type="entry name" value="PHD-TYPE DOMAIN-CONTAINING PROTEIN"/>
    <property type="match status" value="1"/>
</dbReference>
<proteinExistence type="predicted"/>
<evidence type="ECO:0000259" key="2">
    <source>
        <dbReference type="Pfam" id="PF18701"/>
    </source>
</evidence>
<dbReference type="InterPro" id="IPR040676">
    <property type="entry name" value="DUF5641"/>
</dbReference>
<evidence type="ECO:0000313" key="4">
    <source>
        <dbReference type="Proteomes" id="UP001152795"/>
    </source>
</evidence>
<feature type="domain" description="Integrase zinc-binding" evidence="1">
    <location>
        <begin position="97"/>
        <end position="148"/>
    </location>
</feature>
<sequence>MKANDRKAFQNTCLLVCTETSYQIQSIIDVRKFSSYQKLITITSMVLRFIRRVKKAHLRAEENKNSEAEIAEILWFKQIQLDLPNHPSFETWKKTNRLTELIVKESHNRVFHNGVKETLTELRSRFWIIRGRQFVRKLIHRCVVCKKHEGKPYSLPASPALPEFRTQRQAPFASTGVDFAGPLYVKESKKSKTQTKTWIALYTCAVTRALHLELVSDMTSESFLLCFRRFCARRGLPKRMISDNAKTFVTASRRLKALFQLPEKLIDKFWNRWSKEYLLELRESHRNTSQNSLSQEISVGEMVLVHQDNQRRGSWKLGKVEKLIKGDDHKVRSAIVKVNGEGRKANQLKRPINKLYSLEVRSQDEDKSISANVPETQANIEQLVQDQQETTPRRRAAVMADMIRKQWIRDEYI</sequence>
<dbReference type="Proteomes" id="UP001152795">
    <property type="component" value="Unassembled WGS sequence"/>
</dbReference>
<evidence type="ECO:0000313" key="3">
    <source>
        <dbReference type="EMBL" id="CAB3977200.1"/>
    </source>
</evidence>
<dbReference type="InterPro" id="IPR041588">
    <property type="entry name" value="Integrase_H2C2"/>
</dbReference>
<dbReference type="Gene3D" id="3.30.420.10">
    <property type="entry name" value="Ribonuclease H-like superfamily/Ribonuclease H"/>
    <property type="match status" value="1"/>
</dbReference>
<organism evidence="3 4">
    <name type="scientific">Paramuricea clavata</name>
    <name type="common">Red gorgonian</name>
    <name type="synonym">Violescent sea-whip</name>
    <dbReference type="NCBI Taxonomy" id="317549"/>
    <lineage>
        <taxon>Eukaryota</taxon>
        <taxon>Metazoa</taxon>
        <taxon>Cnidaria</taxon>
        <taxon>Anthozoa</taxon>
        <taxon>Octocorallia</taxon>
        <taxon>Malacalcyonacea</taxon>
        <taxon>Plexauridae</taxon>
        <taxon>Paramuricea</taxon>
    </lineage>
</organism>
<dbReference type="PANTHER" id="PTHR47331:SF1">
    <property type="entry name" value="GAG-LIKE PROTEIN"/>
    <property type="match status" value="1"/>
</dbReference>
<name>A0A7D9HC92_PARCT</name>
<dbReference type="Pfam" id="PF18701">
    <property type="entry name" value="DUF5641"/>
    <property type="match status" value="1"/>
</dbReference>
<comment type="caution">
    <text evidence="3">The sequence shown here is derived from an EMBL/GenBank/DDBJ whole genome shotgun (WGS) entry which is preliminary data.</text>
</comment>
<reference evidence="3" key="1">
    <citation type="submission" date="2020-04" db="EMBL/GenBank/DDBJ databases">
        <authorList>
            <person name="Alioto T."/>
            <person name="Alioto T."/>
            <person name="Gomez Garrido J."/>
        </authorList>
    </citation>
    <scope>NUCLEOTIDE SEQUENCE</scope>
    <source>
        <strain evidence="3">A484AB</strain>
    </source>
</reference>
<dbReference type="InterPro" id="IPR012337">
    <property type="entry name" value="RNaseH-like_sf"/>
</dbReference>
<dbReference type="AlphaFoldDB" id="A0A7D9HC92"/>